<evidence type="ECO:0000313" key="1">
    <source>
        <dbReference type="EMBL" id="GAF70410.1"/>
    </source>
</evidence>
<gene>
    <name evidence="1" type="ORF">S01H1_12767</name>
</gene>
<sequence length="35" mass="3534">GELKVDVKGTVSDDDISGQAEFGGFGSATFKGTRG</sequence>
<organism evidence="1">
    <name type="scientific">marine sediment metagenome</name>
    <dbReference type="NCBI Taxonomy" id="412755"/>
    <lineage>
        <taxon>unclassified sequences</taxon>
        <taxon>metagenomes</taxon>
        <taxon>ecological metagenomes</taxon>
    </lineage>
</organism>
<feature type="non-terminal residue" evidence="1">
    <location>
        <position position="1"/>
    </location>
</feature>
<proteinExistence type="predicted"/>
<dbReference type="EMBL" id="BARS01006565">
    <property type="protein sequence ID" value="GAF70410.1"/>
    <property type="molecule type" value="Genomic_DNA"/>
</dbReference>
<reference evidence="1" key="1">
    <citation type="journal article" date="2014" name="Front. Microbiol.">
        <title>High frequency of phylogenetically diverse reductive dehalogenase-homologous genes in deep subseafloor sedimentary metagenomes.</title>
        <authorList>
            <person name="Kawai M."/>
            <person name="Futagami T."/>
            <person name="Toyoda A."/>
            <person name="Takaki Y."/>
            <person name="Nishi S."/>
            <person name="Hori S."/>
            <person name="Arai W."/>
            <person name="Tsubouchi T."/>
            <person name="Morono Y."/>
            <person name="Uchiyama I."/>
            <person name="Ito T."/>
            <person name="Fujiyama A."/>
            <person name="Inagaki F."/>
            <person name="Takami H."/>
        </authorList>
    </citation>
    <scope>NUCLEOTIDE SEQUENCE</scope>
    <source>
        <strain evidence="1">Expedition CK06-06</strain>
    </source>
</reference>
<dbReference type="AlphaFoldDB" id="X0T2Y0"/>
<protein>
    <submittedName>
        <fullName evidence="1">Uncharacterized protein</fullName>
    </submittedName>
</protein>
<comment type="caution">
    <text evidence="1">The sequence shown here is derived from an EMBL/GenBank/DDBJ whole genome shotgun (WGS) entry which is preliminary data.</text>
</comment>
<name>X0T2Y0_9ZZZZ</name>
<accession>X0T2Y0</accession>